<evidence type="ECO:0000313" key="1">
    <source>
        <dbReference type="EMBL" id="KAI5654037.1"/>
    </source>
</evidence>
<protein>
    <submittedName>
        <fullName evidence="1">Uncharacterized protein</fullName>
    </submittedName>
</protein>
<keyword evidence="2" id="KW-1185">Reference proteome</keyword>
<evidence type="ECO:0000313" key="2">
    <source>
        <dbReference type="Proteomes" id="UP001060085"/>
    </source>
</evidence>
<reference evidence="2" key="1">
    <citation type="journal article" date="2023" name="Nat. Plants">
        <title>Single-cell RNA sequencing provides a high-resolution roadmap for understanding the multicellular compartmentation of specialized metabolism.</title>
        <authorList>
            <person name="Sun S."/>
            <person name="Shen X."/>
            <person name="Li Y."/>
            <person name="Li Y."/>
            <person name="Wang S."/>
            <person name="Li R."/>
            <person name="Zhang H."/>
            <person name="Shen G."/>
            <person name="Guo B."/>
            <person name="Wei J."/>
            <person name="Xu J."/>
            <person name="St-Pierre B."/>
            <person name="Chen S."/>
            <person name="Sun C."/>
        </authorList>
    </citation>
    <scope>NUCLEOTIDE SEQUENCE [LARGE SCALE GENOMIC DNA]</scope>
</reference>
<sequence>MPHLIYLDISPKLGCSMSSNNVEASDPPPLKPYNVKLSHSSCADQQNLYTHDPKTCRVMDRIYGPSTRKQIEDHKHQICIQTSHHALQSVGRLVERQEELETKVGLRTDLVGAPGICSLVWPVIWRVQLLWKSSARIFFAAYCVYILLSVAQGGLVTDAVAYRDGCSVWKPIVGIIISWAWLVIALSRADAIIIRTC</sequence>
<dbReference type="EMBL" id="CM044707">
    <property type="protein sequence ID" value="KAI5654037.1"/>
    <property type="molecule type" value="Genomic_DNA"/>
</dbReference>
<comment type="caution">
    <text evidence="1">The sequence shown here is derived from an EMBL/GenBank/DDBJ whole genome shotgun (WGS) entry which is preliminary data.</text>
</comment>
<accession>A0ACC0A0S5</accession>
<name>A0ACC0A0S5_CATRO</name>
<proteinExistence type="predicted"/>
<organism evidence="1 2">
    <name type="scientific">Catharanthus roseus</name>
    <name type="common">Madagascar periwinkle</name>
    <name type="synonym">Vinca rosea</name>
    <dbReference type="NCBI Taxonomy" id="4058"/>
    <lineage>
        <taxon>Eukaryota</taxon>
        <taxon>Viridiplantae</taxon>
        <taxon>Streptophyta</taxon>
        <taxon>Embryophyta</taxon>
        <taxon>Tracheophyta</taxon>
        <taxon>Spermatophyta</taxon>
        <taxon>Magnoliopsida</taxon>
        <taxon>eudicotyledons</taxon>
        <taxon>Gunneridae</taxon>
        <taxon>Pentapetalae</taxon>
        <taxon>asterids</taxon>
        <taxon>lamiids</taxon>
        <taxon>Gentianales</taxon>
        <taxon>Apocynaceae</taxon>
        <taxon>Rauvolfioideae</taxon>
        <taxon>Vinceae</taxon>
        <taxon>Catharanthinae</taxon>
        <taxon>Catharanthus</taxon>
    </lineage>
</organism>
<dbReference type="Proteomes" id="UP001060085">
    <property type="component" value="Linkage Group LG07"/>
</dbReference>
<gene>
    <name evidence="1" type="ORF">M9H77_31224</name>
</gene>